<evidence type="ECO:0000256" key="6">
    <source>
        <dbReference type="ARBA" id="ARBA00023125"/>
    </source>
</evidence>
<dbReference type="GO" id="GO:0032259">
    <property type="term" value="P:methylation"/>
    <property type="evidence" value="ECO:0007669"/>
    <property type="project" value="UniProtKB-KW"/>
</dbReference>
<evidence type="ECO:0000256" key="2">
    <source>
        <dbReference type="ARBA" id="ARBA00022603"/>
    </source>
</evidence>
<dbReference type="EC" id="2.1.1.-" evidence="9"/>
<evidence type="ECO:0000256" key="7">
    <source>
        <dbReference type="ARBA" id="ARBA00047942"/>
    </source>
</evidence>
<keyword evidence="12" id="KW-1185">Reference proteome</keyword>
<evidence type="ECO:0000256" key="5">
    <source>
        <dbReference type="ARBA" id="ARBA00022747"/>
    </source>
</evidence>
<comment type="catalytic activity">
    <reaction evidence="8">
        <text>a 2'-deoxycytidine in DNA + S-adenosyl-L-methionine = an N(4)-methyl-2'-deoxycytidine in DNA + S-adenosyl-L-homocysteine + H(+)</text>
        <dbReference type="Rhea" id="RHEA:16857"/>
        <dbReference type="Rhea" id="RHEA-COMP:11369"/>
        <dbReference type="Rhea" id="RHEA-COMP:13674"/>
        <dbReference type="ChEBI" id="CHEBI:15378"/>
        <dbReference type="ChEBI" id="CHEBI:57856"/>
        <dbReference type="ChEBI" id="CHEBI:59789"/>
        <dbReference type="ChEBI" id="CHEBI:85452"/>
        <dbReference type="ChEBI" id="CHEBI:137933"/>
        <dbReference type="EC" id="2.1.1.113"/>
    </reaction>
</comment>
<evidence type="ECO:0000256" key="1">
    <source>
        <dbReference type="ARBA" id="ARBA00010203"/>
    </source>
</evidence>
<keyword evidence="6" id="KW-0238">DNA-binding</keyword>
<dbReference type="Pfam" id="PF01555">
    <property type="entry name" value="N6_N4_Mtase"/>
    <property type="match status" value="1"/>
</dbReference>
<keyword evidence="2 11" id="KW-0489">Methyltransferase</keyword>
<dbReference type="PROSITE" id="PS00093">
    <property type="entry name" value="N4_MTASE"/>
    <property type="match status" value="1"/>
</dbReference>
<dbReference type="SUPFAM" id="SSF53335">
    <property type="entry name" value="S-adenosyl-L-methionine-dependent methyltransferases"/>
    <property type="match status" value="1"/>
</dbReference>
<feature type="domain" description="DNA methylase N-4/N-6" evidence="10">
    <location>
        <begin position="34"/>
        <end position="319"/>
    </location>
</feature>
<proteinExistence type="inferred from homology"/>
<evidence type="ECO:0000256" key="3">
    <source>
        <dbReference type="ARBA" id="ARBA00022679"/>
    </source>
</evidence>
<dbReference type="InterPro" id="IPR001091">
    <property type="entry name" value="RM_Methyltransferase"/>
</dbReference>
<dbReference type="GO" id="GO:0008170">
    <property type="term" value="F:N-methyltransferase activity"/>
    <property type="evidence" value="ECO:0007669"/>
    <property type="project" value="InterPro"/>
</dbReference>
<dbReference type="GO" id="GO:0015667">
    <property type="term" value="F:site-specific DNA-methyltransferase (cytosine-N4-specific) activity"/>
    <property type="evidence" value="ECO:0007669"/>
    <property type="project" value="UniProtKB-EC"/>
</dbReference>
<dbReference type="RefSeq" id="WP_245423580.1">
    <property type="nucleotide sequence ID" value="NZ_OBQD01000013.1"/>
</dbReference>
<keyword evidence="5" id="KW-0680">Restriction system</keyword>
<dbReference type="AlphaFoldDB" id="A0A285URV3"/>
<organism evidence="11 12">
    <name type="scientific">Rhizobium subbaraonis</name>
    <dbReference type="NCBI Taxonomy" id="908946"/>
    <lineage>
        <taxon>Bacteria</taxon>
        <taxon>Pseudomonadati</taxon>
        <taxon>Pseudomonadota</taxon>
        <taxon>Alphaproteobacteria</taxon>
        <taxon>Hyphomicrobiales</taxon>
        <taxon>Rhizobiaceae</taxon>
        <taxon>Rhizobium/Agrobacterium group</taxon>
        <taxon>Rhizobium</taxon>
    </lineage>
</organism>
<comment type="catalytic activity">
    <reaction evidence="7">
        <text>a 2'-deoxyadenosine in DNA + S-adenosyl-L-methionine = an N(6)-methyl-2'-deoxyadenosine in DNA + S-adenosyl-L-homocysteine + H(+)</text>
        <dbReference type="Rhea" id="RHEA:15197"/>
        <dbReference type="Rhea" id="RHEA-COMP:12418"/>
        <dbReference type="Rhea" id="RHEA-COMP:12419"/>
        <dbReference type="ChEBI" id="CHEBI:15378"/>
        <dbReference type="ChEBI" id="CHEBI:57856"/>
        <dbReference type="ChEBI" id="CHEBI:59789"/>
        <dbReference type="ChEBI" id="CHEBI:90615"/>
        <dbReference type="ChEBI" id="CHEBI:90616"/>
        <dbReference type="EC" id="2.1.1.72"/>
    </reaction>
</comment>
<comment type="similarity">
    <text evidence="1">Belongs to the N(4)/N(6)-methyltransferase family. N(4) subfamily.</text>
</comment>
<evidence type="ECO:0000313" key="11">
    <source>
        <dbReference type="EMBL" id="SOC44645.1"/>
    </source>
</evidence>
<reference evidence="11 12" key="1">
    <citation type="submission" date="2017-08" db="EMBL/GenBank/DDBJ databases">
        <authorList>
            <person name="de Groot N.N."/>
        </authorList>
    </citation>
    <scope>NUCLEOTIDE SEQUENCE [LARGE SCALE GENOMIC DNA]</scope>
    <source>
        <strain evidence="11 12">JC85</strain>
    </source>
</reference>
<protein>
    <recommendedName>
        <fullName evidence="9">Methyltransferase</fullName>
        <ecNumber evidence="9">2.1.1.-</ecNumber>
    </recommendedName>
</protein>
<dbReference type="PRINTS" id="PR00508">
    <property type="entry name" value="S21N4MTFRASE"/>
</dbReference>
<gene>
    <name evidence="11" type="ORF">SAMN05892877_11333</name>
</gene>
<keyword evidence="4" id="KW-0949">S-adenosyl-L-methionine</keyword>
<evidence type="ECO:0000256" key="4">
    <source>
        <dbReference type="ARBA" id="ARBA00022691"/>
    </source>
</evidence>
<evidence type="ECO:0000256" key="8">
    <source>
        <dbReference type="ARBA" id="ARBA00049120"/>
    </source>
</evidence>
<accession>A0A285URV3</accession>
<sequence>MTPPELPACRWLDRTHIGDCRHLLRQMTESGISVQMCVTSPPYYRLRSYLPADHPDKALELGAEETPAVFVARLVEVFREVRNLLADNGTLWIVIGDTYAGTGKSGGGWQGRRWYAHGAETIGPRGGRWSPPPPGLKQKDLMGIPWMLAFALRDDGWFLRQDIIWSKPNPMPESVTDRCTRSHEYLFLLTKRRRYYFDHAAIIEPSLDPRGPGNIRQVRLPPGERSSGTNGNLRGGLHKIGARATRRKRDVWTITNKPFHGAHFAAFPEELVVPCILAGSREGDVVLDPFMGSGTTAAVAKRLNRRFIGCELNPSFLELHRLR</sequence>
<keyword evidence="3 11" id="KW-0808">Transferase</keyword>
<dbReference type="InterPro" id="IPR002941">
    <property type="entry name" value="DNA_methylase_N4/N6"/>
</dbReference>
<dbReference type="InterPro" id="IPR029063">
    <property type="entry name" value="SAM-dependent_MTases_sf"/>
</dbReference>
<evidence type="ECO:0000259" key="10">
    <source>
        <dbReference type="Pfam" id="PF01555"/>
    </source>
</evidence>
<dbReference type="GO" id="GO:0009007">
    <property type="term" value="F:site-specific DNA-methyltransferase (adenine-specific) activity"/>
    <property type="evidence" value="ECO:0007669"/>
    <property type="project" value="UniProtKB-EC"/>
</dbReference>
<evidence type="ECO:0000256" key="9">
    <source>
        <dbReference type="RuleBase" id="RU362026"/>
    </source>
</evidence>
<evidence type="ECO:0000313" key="12">
    <source>
        <dbReference type="Proteomes" id="UP000219167"/>
    </source>
</evidence>
<dbReference type="InterPro" id="IPR017985">
    <property type="entry name" value="MeTrfase_CN4_CS"/>
</dbReference>
<dbReference type="GO" id="GO:0009307">
    <property type="term" value="P:DNA restriction-modification system"/>
    <property type="evidence" value="ECO:0007669"/>
    <property type="project" value="UniProtKB-KW"/>
</dbReference>
<dbReference type="GO" id="GO:0003677">
    <property type="term" value="F:DNA binding"/>
    <property type="evidence" value="ECO:0007669"/>
    <property type="project" value="UniProtKB-KW"/>
</dbReference>
<dbReference type="EMBL" id="OBQD01000013">
    <property type="protein sequence ID" value="SOC44645.1"/>
    <property type="molecule type" value="Genomic_DNA"/>
</dbReference>
<dbReference type="Proteomes" id="UP000219167">
    <property type="component" value="Unassembled WGS sequence"/>
</dbReference>
<dbReference type="Gene3D" id="3.40.50.150">
    <property type="entry name" value="Vaccinia Virus protein VP39"/>
    <property type="match status" value="1"/>
</dbReference>
<name>A0A285URV3_9HYPH</name>